<reference evidence="2 3" key="1">
    <citation type="submission" date="2018-03" db="EMBL/GenBank/DDBJ databases">
        <title>Comparative genomics illustrates the genes involved in a hyperalkaliphilic mechanisms of Serpentinomonas isolated from highly-alkaline calcium-rich serpentinized springs.</title>
        <authorList>
            <person name="Suzuki S."/>
            <person name="Ishii S."/>
            <person name="Walworth N."/>
            <person name="Bird L."/>
            <person name="Kuenen J.G."/>
            <person name="Nealson K.H."/>
        </authorList>
    </citation>
    <scope>NUCLEOTIDE SEQUENCE [LARGE SCALE GENOMIC DNA]</scope>
    <source>
        <strain evidence="2 3">P1</strain>
    </source>
</reference>
<dbReference type="OrthoDB" id="8906055at2"/>
<comment type="caution">
    <text evidence="2">The sequence shown here is derived from an EMBL/GenBank/DDBJ whole genome shotgun (WGS) entry which is preliminary data.</text>
</comment>
<dbReference type="EMBL" id="PVLQ01000088">
    <property type="protein sequence ID" value="PRD64135.1"/>
    <property type="molecule type" value="Genomic_DNA"/>
</dbReference>
<feature type="domain" description="Mor transcription activator" evidence="1">
    <location>
        <begin position="45"/>
        <end position="115"/>
    </location>
</feature>
<name>A0A2S9K140_9BURK</name>
<dbReference type="InterPro" id="IPR014875">
    <property type="entry name" value="Mor_transcription_activator"/>
</dbReference>
<accession>A0A2S9K140</accession>
<keyword evidence="3" id="KW-1185">Reference proteome</keyword>
<proteinExistence type="predicted"/>
<dbReference type="SUPFAM" id="SSF46689">
    <property type="entry name" value="Homeodomain-like"/>
    <property type="match status" value="1"/>
</dbReference>
<dbReference type="AlphaFoldDB" id="A0A2S9K140"/>
<evidence type="ECO:0000313" key="3">
    <source>
        <dbReference type="Proteomes" id="UP000238589"/>
    </source>
</evidence>
<organism evidence="2 3">
    <name type="scientific">Malikia granosa</name>
    <dbReference type="NCBI Taxonomy" id="263067"/>
    <lineage>
        <taxon>Bacteria</taxon>
        <taxon>Pseudomonadati</taxon>
        <taxon>Pseudomonadota</taxon>
        <taxon>Betaproteobacteria</taxon>
        <taxon>Burkholderiales</taxon>
        <taxon>Comamonadaceae</taxon>
        <taxon>Malikia</taxon>
    </lineage>
</organism>
<sequence length="117" mass="13513">MKDGVLTDAIDDGATLRHDVTCILIECHLDRGLREVFHPMATRQEVERLAELMARRLGPLIGGRYVPKRDERTARDKAVWQRFNGRNHAELMREFGISRRLLYSILARRRASSVRAS</sequence>
<dbReference type="InterPro" id="IPR009057">
    <property type="entry name" value="Homeodomain-like_sf"/>
</dbReference>
<gene>
    <name evidence="2" type="ORF">C6P64_15845</name>
</gene>
<dbReference type="Gene3D" id="1.10.10.60">
    <property type="entry name" value="Homeodomain-like"/>
    <property type="match status" value="1"/>
</dbReference>
<protein>
    <recommendedName>
        <fullName evidence="1">Mor transcription activator domain-containing protein</fullName>
    </recommendedName>
</protein>
<evidence type="ECO:0000313" key="2">
    <source>
        <dbReference type="EMBL" id="PRD64135.1"/>
    </source>
</evidence>
<dbReference type="Proteomes" id="UP000238589">
    <property type="component" value="Unassembled WGS sequence"/>
</dbReference>
<evidence type="ECO:0000259" key="1">
    <source>
        <dbReference type="Pfam" id="PF08765"/>
    </source>
</evidence>
<dbReference type="Pfam" id="PF08765">
    <property type="entry name" value="Mor"/>
    <property type="match status" value="1"/>
</dbReference>